<sequence length="391" mass="43546">MSYNFDATIERRGTDCEKWDLLEKIFGTTDVLPFWVADMDFAAAPGIAAALQARASHPVYGYQTKEEKVFHAAMAWEARRHGWVIERDWILNTPGVVASLSAAVLSLTSPGDKIVIQPPVYPPFFTCVTRNGRQVVENPLRERNGCWEMDLADLERKLDPTVKMLILCSPHNPVGRVWTRDELRTLGDICLRHGITVLADEIHCDLVFPGHRHVPFASLGREYANASVTFFSPSKTFNIAGTYTSFVVLPDPDKHRRYGDLVAALDIGEGNLFGLTAAEAAYKTGGDWLDNLLSYLGANADALVDFARRELPGVRVEKPEGTYLAWLDFRTRFTDHDALKKFLIHDAKVGLSDGLSFGRQGAGFARFNFACPRTLMLEGLSRIADALRKKG</sequence>
<dbReference type="Pfam" id="PF00155">
    <property type="entry name" value="Aminotran_1_2"/>
    <property type="match status" value="1"/>
</dbReference>
<dbReference type="CDD" id="cd00609">
    <property type="entry name" value="AAT_like"/>
    <property type="match status" value="1"/>
</dbReference>
<dbReference type="InterPro" id="IPR027619">
    <property type="entry name" value="C-S_lyase_PatB-like"/>
</dbReference>
<organism evidence="7 8">
    <name type="scientific">Anaeroselena agilis</name>
    <dbReference type="NCBI Taxonomy" id="3063788"/>
    <lineage>
        <taxon>Bacteria</taxon>
        <taxon>Bacillati</taxon>
        <taxon>Bacillota</taxon>
        <taxon>Negativicutes</taxon>
        <taxon>Acetonemataceae</taxon>
        <taxon>Anaeroselena</taxon>
    </lineage>
</organism>
<dbReference type="InterPro" id="IPR015421">
    <property type="entry name" value="PyrdxlP-dep_Trfase_major"/>
</dbReference>
<dbReference type="EC" id="4.4.1.13" evidence="2"/>
<reference evidence="7 8" key="1">
    <citation type="submission" date="2023-07" db="EMBL/GenBank/DDBJ databases">
        <title>The novel representative of Negativicutes class, Anaeroselena agilis gen. nov. sp. nov.</title>
        <authorList>
            <person name="Prokofeva M.I."/>
            <person name="Elcheninov A.G."/>
            <person name="Klyukina A."/>
            <person name="Kublanov I.V."/>
            <person name="Frolov E.N."/>
            <person name="Podosokorskaya O.A."/>
        </authorList>
    </citation>
    <scope>NUCLEOTIDE SEQUENCE [LARGE SCALE GENOMIC DNA]</scope>
    <source>
        <strain evidence="7 8">4137-cl</strain>
    </source>
</reference>
<proteinExistence type="inferred from homology"/>
<accession>A0ABU3P304</accession>
<dbReference type="Gene3D" id="3.90.1150.10">
    <property type="entry name" value="Aspartate Aminotransferase, domain 1"/>
    <property type="match status" value="1"/>
</dbReference>
<evidence type="ECO:0000313" key="7">
    <source>
        <dbReference type="EMBL" id="MDT8903421.1"/>
    </source>
</evidence>
<evidence type="ECO:0000256" key="4">
    <source>
        <dbReference type="ARBA" id="ARBA00023239"/>
    </source>
</evidence>
<dbReference type="GO" id="GO:0016829">
    <property type="term" value="F:lyase activity"/>
    <property type="evidence" value="ECO:0007669"/>
    <property type="project" value="UniProtKB-KW"/>
</dbReference>
<evidence type="ECO:0000313" key="8">
    <source>
        <dbReference type="Proteomes" id="UP001254848"/>
    </source>
</evidence>
<evidence type="ECO:0000256" key="3">
    <source>
        <dbReference type="ARBA" id="ARBA00022898"/>
    </source>
</evidence>
<keyword evidence="8" id="KW-1185">Reference proteome</keyword>
<comment type="cofactor">
    <cofactor evidence="1">
        <name>pyridoxal 5'-phosphate</name>
        <dbReference type="ChEBI" id="CHEBI:597326"/>
    </cofactor>
</comment>
<dbReference type="EMBL" id="JAUOZS010000001">
    <property type="protein sequence ID" value="MDT8903421.1"/>
    <property type="molecule type" value="Genomic_DNA"/>
</dbReference>
<dbReference type="InterPro" id="IPR051798">
    <property type="entry name" value="Class-II_PLP-Dep_Aminotrans"/>
</dbReference>
<dbReference type="Proteomes" id="UP001254848">
    <property type="component" value="Unassembled WGS sequence"/>
</dbReference>
<evidence type="ECO:0000256" key="5">
    <source>
        <dbReference type="ARBA" id="ARBA00037974"/>
    </source>
</evidence>
<dbReference type="PANTHER" id="PTHR43525">
    <property type="entry name" value="PROTEIN MALY"/>
    <property type="match status" value="1"/>
</dbReference>
<name>A0ABU3P304_9FIRM</name>
<dbReference type="PANTHER" id="PTHR43525:SF1">
    <property type="entry name" value="PROTEIN MALY"/>
    <property type="match status" value="1"/>
</dbReference>
<dbReference type="InterPro" id="IPR015424">
    <property type="entry name" value="PyrdxlP-dep_Trfase"/>
</dbReference>
<dbReference type="NCBIfam" id="TIGR04350">
    <property type="entry name" value="C_S_lyase_PatB"/>
    <property type="match status" value="1"/>
</dbReference>
<keyword evidence="4 7" id="KW-0456">Lyase</keyword>
<gene>
    <name evidence="7" type="ORF">Q4T40_19495</name>
</gene>
<dbReference type="RefSeq" id="WP_413781877.1">
    <property type="nucleotide sequence ID" value="NZ_JAUOZS010000001.1"/>
</dbReference>
<protein>
    <recommendedName>
        <fullName evidence="2">cysteine-S-conjugate beta-lyase</fullName>
        <ecNumber evidence="2">4.4.1.13</ecNumber>
    </recommendedName>
</protein>
<dbReference type="Gene3D" id="3.40.640.10">
    <property type="entry name" value="Type I PLP-dependent aspartate aminotransferase-like (Major domain)"/>
    <property type="match status" value="1"/>
</dbReference>
<comment type="similarity">
    <text evidence="5">Belongs to the class-II pyridoxal-phosphate-dependent aminotransferase family. MalY/PatB cystathionine beta-lyase subfamily.</text>
</comment>
<keyword evidence="3" id="KW-0663">Pyridoxal phosphate</keyword>
<dbReference type="SUPFAM" id="SSF53383">
    <property type="entry name" value="PLP-dependent transferases"/>
    <property type="match status" value="1"/>
</dbReference>
<feature type="domain" description="Aminotransferase class I/classII large" evidence="6">
    <location>
        <begin position="45"/>
        <end position="382"/>
    </location>
</feature>
<evidence type="ECO:0000259" key="6">
    <source>
        <dbReference type="Pfam" id="PF00155"/>
    </source>
</evidence>
<evidence type="ECO:0000256" key="2">
    <source>
        <dbReference type="ARBA" id="ARBA00012224"/>
    </source>
</evidence>
<dbReference type="InterPro" id="IPR004839">
    <property type="entry name" value="Aminotransferase_I/II_large"/>
</dbReference>
<evidence type="ECO:0000256" key="1">
    <source>
        <dbReference type="ARBA" id="ARBA00001933"/>
    </source>
</evidence>
<comment type="caution">
    <text evidence="7">The sequence shown here is derived from an EMBL/GenBank/DDBJ whole genome shotgun (WGS) entry which is preliminary data.</text>
</comment>
<dbReference type="InterPro" id="IPR015422">
    <property type="entry name" value="PyrdxlP-dep_Trfase_small"/>
</dbReference>